<protein>
    <submittedName>
        <fullName evidence="1">Uncharacterized protein</fullName>
    </submittedName>
</protein>
<sequence length="71" mass="8021">MCRLCVCCMCILVILLFIGVLFAVGPLTKLRHHFIIKQSVHHFCDPNVHGFLCRRSGMTRKPLLGYTAPPP</sequence>
<accession>A0A251NMA6</accession>
<dbReference type="Proteomes" id="UP000006882">
    <property type="component" value="Chromosome G6"/>
</dbReference>
<gene>
    <name evidence="1" type="ORF">PRUPE_6G031800</name>
</gene>
<dbReference type="Gramene" id="ONH99474">
    <property type="protein sequence ID" value="ONH99474"/>
    <property type="gene ID" value="PRUPE_6G031800"/>
</dbReference>
<keyword evidence="2" id="KW-1185">Reference proteome</keyword>
<proteinExistence type="predicted"/>
<dbReference type="AlphaFoldDB" id="A0A251NMA6"/>
<organism evidence="1 2">
    <name type="scientific">Prunus persica</name>
    <name type="common">Peach</name>
    <name type="synonym">Amygdalus persica</name>
    <dbReference type="NCBI Taxonomy" id="3760"/>
    <lineage>
        <taxon>Eukaryota</taxon>
        <taxon>Viridiplantae</taxon>
        <taxon>Streptophyta</taxon>
        <taxon>Embryophyta</taxon>
        <taxon>Tracheophyta</taxon>
        <taxon>Spermatophyta</taxon>
        <taxon>Magnoliopsida</taxon>
        <taxon>eudicotyledons</taxon>
        <taxon>Gunneridae</taxon>
        <taxon>Pentapetalae</taxon>
        <taxon>rosids</taxon>
        <taxon>fabids</taxon>
        <taxon>Rosales</taxon>
        <taxon>Rosaceae</taxon>
        <taxon>Amygdaloideae</taxon>
        <taxon>Amygdaleae</taxon>
        <taxon>Prunus</taxon>
    </lineage>
</organism>
<evidence type="ECO:0000313" key="1">
    <source>
        <dbReference type="EMBL" id="ONH99474.1"/>
    </source>
</evidence>
<dbReference type="EMBL" id="CM007656">
    <property type="protein sequence ID" value="ONH99474.1"/>
    <property type="molecule type" value="Genomic_DNA"/>
</dbReference>
<evidence type="ECO:0000313" key="2">
    <source>
        <dbReference type="Proteomes" id="UP000006882"/>
    </source>
</evidence>
<name>A0A251NMA6_PRUPE</name>
<reference evidence="1 2" key="1">
    <citation type="journal article" date="2013" name="Nat. Genet.">
        <title>The high-quality draft genome of peach (Prunus persica) identifies unique patterns of genetic diversity, domestication and genome evolution.</title>
        <authorList>
            <consortium name="International Peach Genome Initiative"/>
            <person name="Verde I."/>
            <person name="Abbott A.G."/>
            <person name="Scalabrin S."/>
            <person name="Jung S."/>
            <person name="Shu S."/>
            <person name="Marroni F."/>
            <person name="Zhebentyayeva T."/>
            <person name="Dettori M.T."/>
            <person name="Grimwood J."/>
            <person name="Cattonaro F."/>
            <person name="Zuccolo A."/>
            <person name="Rossini L."/>
            <person name="Jenkins J."/>
            <person name="Vendramin E."/>
            <person name="Meisel L.A."/>
            <person name="Decroocq V."/>
            <person name="Sosinski B."/>
            <person name="Prochnik S."/>
            <person name="Mitros T."/>
            <person name="Policriti A."/>
            <person name="Cipriani G."/>
            <person name="Dondini L."/>
            <person name="Ficklin S."/>
            <person name="Goodstein D.M."/>
            <person name="Xuan P."/>
            <person name="Del Fabbro C."/>
            <person name="Aramini V."/>
            <person name="Copetti D."/>
            <person name="Gonzalez S."/>
            <person name="Horner D.S."/>
            <person name="Falchi R."/>
            <person name="Lucas S."/>
            <person name="Mica E."/>
            <person name="Maldonado J."/>
            <person name="Lazzari B."/>
            <person name="Bielenberg D."/>
            <person name="Pirona R."/>
            <person name="Miculan M."/>
            <person name="Barakat A."/>
            <person name="Testolin R."/>
            <person name="Stella A."/>
            <person name="Tartarini S."/>
            <person name="Tonutti P."/>
            <person name="Arus P."/>
            <person name="Orellana A."/>
            <person name="Wells C."/>
            <person name="Main D."/>
            <person name="Vizzotto G."/>
            <person name="Silva H."/>
            <person name="Salamini F."/>
            <person name="Schmutz J."/>
            <person name="Morgante M."/>
            <person name="Rokhsar D.S."/>
        </authorList>
    </citation>
    <scope>NUCLEOTIDE SEQUENCE [LARGE SCALE GENOMIC DNA]</scope>
    <source>
        <strain evidence="2">cv. Nemared</strain>
    </source>
</reference>